<dbReference type="InterPro" id="IPR027417">
    <property type="entry name" value="P-loop_NTPase"/>
</dbReference>
<accession>A0A3B7MV47</accession>
<dbReference type="Gene3D" id="3.40.50.300">
    <property type="entry name" value="P-loop containing nucleotide triphosphate hydrolases"/>
    <property type="match status" value="2"/>
</dbReference>
<evidence type="ECO:0000256" key="2">
    <source>
        <dbReference type="ARBA" id="ARBA00022741"/>
    </source>
</evidence>
<dbReference type="RefSeq" id="WP_119054294.1">
    <property type="nucleotide sequence ID" value="NZ_CP032157.1"/>
</dbReference>
<gene>
    <name evidence="5" type="ORF">D3H65_32490</name>
</gene>
<sequence length="538" mass="59973">MLINAQHITYHTPNRGLLFNDISFSLHKGEKAAIVGNNGTGKTTLLKILAGHIKGFTGDLRINGTLHYVPQHYGHFNQLTVAAALGIAPLLEALQAIEQGATDQHYYDLLEHHWDIAARCEEAFARWGITGVDLHQPLQQLSGGMKTRLFLSGIDIFEPAIVLLDEPTNHLDAKARAQLYEWMENTSCTLLLTSHDRQLLRLCQPIWELQPSGISAYGGNYDFYAAQKEIEITAREHALAHHEKAWKEAKLKQQEVLERKQHADAQARRKGLQSGLPKAVINGRRTAAEASTGKLKHIHNDKVTELRNSLQEAAAMAQVQRIMKGYFNNPTLPRGKVLIQANDINFAYGNNPFLWAQPLTFTIRSGDRLAISGANGSGKSTLFHLLRGQLLPSQGSLQIAPCTTLLLDQDYSLIDRSKTVLEQAMAYNEAPLDPPIVHTLLANFLFMPDSWDRSCAVLSGGEMLRLVLCCMVLQNRTPDIIFLDEPVNNLDLSNIRMLAKIFAEYKGTLIIISHDKGFLQEAGIVEELPLQTVITKFH</sequence>
<dbReference type="InterPro" id="IPR050611">
    <property type="entry name" value="ABCF"/>
</dbReference>
<dbReference type="OrthoDB" id="613473at2"/>
<dbReference type="GO" id="GO:0005524">
    <property type="term" value="F:ATP binding"/>
    <property type="evidence" value="ECO:0007669"/>
    <property type="project" value="UniProtKB-KW"/>
</dbReference>
<protein>
    <submittedName>
        <fullName evidence="5">ABC transporter ATP-binding protein</fullName>
    </submittedName>
</protein>
<dbReference type="PROSITE" id="PS50893">
    <property type="entry name" value="ABC_TRANSPORTER_2"/>
    <property type="match status" value="2"/>
</dbReference>
<reference evidence="5 6" key="1">
    <citation type="submission" date="2018-09" db="EMBL/GenBank/DDBJ databases">
        <title>Genome sequencing of strain 6GH32-13.</title>
        <authorList>
            <person name="Weon H.-Y."/>
            <person name="Heo J."/>
            <person name="Kwon S.-W."/>
        </authorList>
    </citation>
    <scope>NUCLEOTIDE SEQUENCE [LARGE SCALE GENOMIC DNA]</scope>
    <source>
        <strain evidence="5 6">5GH32-13</strain>
    </source>
</reference>
<dbReference type="SUPFAM" id="SSF52540">
    <property type="entry name" value="P-loop containing nucleoside triphosphate hydrolases"/>
    <property type="match status" value="2"/>
</dbReference>
<dbReference type="GO" id="GO:0016887">
    <property type="term" value="F:ATP hydrolysis activity"/>
    <property type="evidence" value="ECO:0007669"/>
    <property type="project" value="InterPro"/>
</dbReference>
<dbReference type="SMART" id="SM00382">
    <property type="entry name" value="AAA"/>
    <property type="match status" value="2"/>
</dbReference>
<keyword evidence="2" id="KW-0547">Nucleotide-binding</keyword>
<proteinExistence type="predicted"/>
<organism evidence="5 6">
    <name type="scientific">Paraflavitalea soli</name>
    <dbReference type="NCBI Taxonomy" id="2315862"/>
    <lineage>
        <taxon>Bacteria</taxon>
        <taxon>Pseudomonadati</taxon>
        <taxon>Bacteroidota</taxon>
        <taxon>Chitinophagia</taxon>
        <taxon>Chitinophagales</taxon>
        <taxon>Chitinophagaceae</taxon>
        <taxon>Paraflavitalea</taxon>
    </lineage>
</organism>
<dbReference type="AlphaFoldDB" id="A0A3B7MV47"/>
<dbReference type="Proteomes" id="UP000263900">
    <property type="component" value="Chromosome"/>
</dbReference>
<keyword evidence="1" id="KW-0677">Repeat</keyword>
<dbReference type="PANTHER" id="PTHR19211:SF6">
    <property type="entry name" value="BLL7188 PROTEIN"/>
    <property type="match status" value="1"/>
</dbReference>
<evidence type="ECO:0000256" key="3">
    <source>
        <dbReference type="ARBA" id="ARBA00022840"/>
    </source>
</evidence>
<dbReference type="KEGG" id="pseg:D3H65_32490"/>
<dbReference type="Pfam" id="PF00005">
    <property type="entry name" value="ABC_tran"/>
    <property type="match status" value="2"/>
</dbReference>
<name>A0A3B7MV47_9BACT</name>
<evidence type="ECO:0000313" key="6">
    <source>
        <dbReference type="Proteomes" id="UP000263900"/>
    </source>
</evidence>
<keyword evidence="6" id="KW-1185">Reference proteome</keyword>
<evidence type="ECO:0000259" key="4">
    <source>
        <dbReference type="PROSITE" id="PS50893"/>
    </source>
</evidence>
<feature type="domain" description="ABC transporter" evidence="4">
    <location>
        <begin position="339"/>
        <end position="538"/>
    </location>
</feature>
<keyword evidence="3 5" id="KW-0067">ATP-binding</keyword>
<dbReference type="PANTHER" id="PTHR19211">
    <property type="entry name" value="ATP-BINDING TRANSPORT PROTEIN-RELATED"/>
    <property type="match status" value="1"/>
</dbReference>
<evidence type="ECO:0000256" key="1">
    <source>
        <dbReference type="ARBA" id="ARBA00022737"/>
    </source>
</evidence>
<dbReference type="InterPro" id="IPR003593">
    <property type="entry name" value="AAA+_ATPase"/>
</dbReference>
<feature type="domain" description="ABC transporter" evidence="4">
    <location>
        <begin position="3"/>
        <end position="236"/>
    </location>
</feature>
<dbReference type="CDD" id="cd03221">
    <property type="entry name" value="ABCF_EF-3"/>
    <property type="match status" value="2"/>
</dbReference>
<dbReference type="InterPro" id="IPR003439">
    <property type="entry name" value="ABC_transporter-like_ATP-bd"/>
</dbReference>
<evidence type="ECO:0000313" key="5">
    <source>
        <dbReference type="EMBL" id="AXY78422.1"/>
    </source>
</evidence>
<dbReference type="EMBL" id="CP032157">
    <property type="protein sequence ID" value="AXY78422.1"/>
    <property type="molecule type" value="Genomic_DNA"/>
</dbReference>